<dbReference type="PANTHER" id="PTHR11059:SF0">
    <property type="entry name" value="DNA REPAIR PROTEIN RECN"/>
    <property type="match status" value="1"/>
</dbReference>
<evidence type="ECO:0000256" key="4">
    <source>
        <dbReference type="ARBA" id="ARBA00022741"/>
    </source>
</evidence>
<protein>
    <recommendedName>
        <fullName evidence="3">DNA repair protein RecN</fullName>
    </recommendedName>
    <alternativeName>
        <fullName evidence="8">Recombination protein N</fullName>
    </alternativeName>
</protein>
<comment type="function">
    <text evidence="1">May be involved in recombinational repair of damaged DNA.</text>
</comment>
<dbReference type="GO" id="GO:0016887">
    <property type="term" value="F:ATP hydrolysis activity"/>
    <property type="evidence" value="ECO:0007669"/>
    <property type="project" value="InterPro"/>
</dbReference>
<dbReference type="GO" id="GO:0005524">
    <property type="term" value="F:ATP binding"/>
    <property type="evidence" value="ECO:0007669"/>
    <property type="project" value="UniProtKB-KW"/>
</dbReference>
<dbReference type="InterPro" id="IPR027417">
    <property type="entry name" value="P-loop_NTPase"/>
</dbReference>
<dbReference type="InterPro" id="IPR038729">
    <property type="entry name" value="Rad50/SbcC_AAA"/>
</dbReference>
<dbReference type="GO" id="GO:0006302">
    <property type="term" value="P:double-strand break repair"/>
    <property type="evidence" value="ECO:0007669"/>
    <property type="project" value="InterPro"/>
</dbReference>
<feature type="domain" description="Rad50/SbcC-type AAA" evidence="9">
    <location>
        <begin position="21"/>
        <end position="65"/>
    </location>
</feature>
<keyword evidence="4" id="KW-0547">Nucleotide-binding</keyword>
<evidence type="ECO:0000313" key="11">
    <source>
        <dbReference type="Proteomes" id="UP000004622"/>
    </source>
</evidence>
<comment type="similarity">
    <text evidence="2">Belongs to the RecN family.</text>
</comment>
<dbReference type="EMBL" id="AJXZ01000013">
    <property type="protein sequence ID" value="EIM76189.1"/>
    <property type="molecule type" value="Genomic_DNA"/>
</dbReference>
<dbReference type="STRING" id="204799.GCA_001696575_00378"/>
<dbReference type="Gene3D" id="3.40.50.300">
    <property type="entry name" value="P-loop containing nucleotide triphosphate hydrolases"/>
    <property type="match status" value="1"/>
</dbReference>
<name>I5C2Y7_9HYPH</name>
<keyword evidence="6" id="KW-0067">ATP-binding</keyword>
<evidence type="ECO:0000256" key="6">
    <source>
        <dbReference type="ARBA" id="ARBA00022840"/>
    </source>
</evidence>
<proteinExistence type="inferred from homology"/>
<organism evidence="10 11">
    <name type="scientific">Nitratireductor aquibiodomus RA22</name>
    <dbReference type="NCBI Taxonomy" id="1189611"/>
    <lineage>
        <taxon>Bacteria</taxon>
        <taxon>Pseudomonadati</taxon>
        <taxon>Pseudomonadota</taxon>
        <taxon>Alphaproteobacteria</taxon>
        <taxon>Hyphomicrobiales</taxon>
        <taxon>Phyllobacteriaceae</taxon>
        <taxon>Nitratireductor</taxon>
    </lineage>
</organism>
<evidence type="ECO:0000313" key="10">
    <source>
        <dbReference type="EMBL" id="EIM76189.1"/>
    </source>
</evidence>
<keyword evidence="7" id="KW-0234">DNA repair</keyword>
<dbReference type="SUPFAM" id="SSF52540">
    <property type="entry name" value="P-loop containing nucleoside triphosphate hydrolases"/>
    <property type="match status" value="1"/>
</dbReference>
<dbReference type="GO" id="GO:0009432">
    <property type="term" value="P:SOS response"/>
    <property type="evidence" value="ECO:0007669"/>
    <property type="project" value="TreeGrafter"/>
</dbReference>
<evidence type="ECO:0000259" key="9">
    <source>
        <dbReference type="Pfam" id="PF13476"/>
    </source>
</evidence>
<reference evidence="10 11" key="1">
    <citation type="journal article" date="2012" name="J. Bacteriol.">
        <title>Genome Sequence of Nitratireductor aquibiodomus Strain RA22.</title>
        <authorList>
            <person name="Singh A."/>
            <person name="Jangir P.K."/>
            <person name="Kumari C."/>
            <person name="Sharma R."/>
        </authorList>
    </citation>
    <scope>NUCLEOTIDE SEQUENCE [LARGE SCALE GENOMIC DNA]</scope>
    <source>
        <strain evidence="10 11">RA22</strain>
    </source>
</reference>
<evidence type="ECO:0000256" key="7">
    <source>
        <dbReference type="ARBA" id="ARBA00023204"/>
    </source>
</evidence>
<evidence type="ECO:0000256" key="3">
    <source>
        <dbReference type="ARBA" id="ARBA00021315"/>
    </source>
</evidence>
<dbReference type="Pfam" id="PF13476">
    <property type="entry name" value="AAA_23"/>
    <property type="match status" value="1"/>
</dbReference>
<evidence type="ECO:0000256" key="8">
    <source>
        <dbReference type="ARBA" id="ARBA00033408"/>
    </source>
</evidence>
<dbReference type="Proteomes" id="UP000004622">
    <property type="component" value="Unassembled WGS sequence"/>
</dbReference>
<evidence type="ECO:0000256" key="5">
    <source>
        <dbReference type="ARBA" id="ARBA00022763"/>
    </source>
</evidence>
<gene>
    <name evidence="10" type="ORF">A33O_05890</name>
</gene>
<dbReference type="PATRIC" id="fig|1189611.3.peg.1202"/>
<dbReference type="InterPro" id="IPR004604">
    <property type="entry name" value="DNA_recomb/repair_RecN"/>
</dbReference>
<sequence>MDLQGWGSDTGRLTLIMLSHLSIRDIVLIERLDMDFSGGLSVLTGETGAGKSILLDSLSLALGGRGDASLVRHGADQGR</sequence>
<dbReference type="GO" id="GO:0006310">
    <property type="term" value="P:DNA recombination"/>
    <property type="evidence" value="ECO:0007669"/>
    <property type="project" value="InterPro"/>
</dbReference>
<keyword evidence="5" id="KW-0227">DNA damage</keyword>
<dbReference type="AlphaFoldDB" id="I5C2Y7"/>
<dbReference type="GO" id="GO:0043590">
    <property type="term" value="C:bacterial nucleoid"/>
    <property type="evidence" value="ECO:0007669"/>
    <property type="project" value="TreeGrafter"/>
</dbReference>
<evidence type="ECO:0000256" key="2">
    <source>
        <dbReference type="ARBA" id="ARBA00009441"/>
    </source>
</evidence>
<dbReference type="PANTHER" id="PTHR11059">
    <property type="entry name" value="DNA REPAIR PROTEIN RECN"/>
    <property type="match status" value="1"/>
</dbReference>
<comment type="caution">
    <text evidence="10">The sequence shown here is derived from an EMBL/GenBank/DDBJ whole genome shotgun (WGS) entry which is preliminary data.</text>
</comment>
<evidence type="ECO:0000256" key="1">
    <source>
        <dbReference type="ARBA" id="ARBA00003618"/>
    </source>
</evidence>
<accession>I5C2Y7</accession>